<dbReference type="GO" id="GO:0046677">
    <property type="term" value="P:response to antibiotic"/>
    <property type="evidence" value="ECO:0007669"/>
    <property type="project" value="InterPro"/>
</dbReference>
<name>A0A7W7VDM3_9PSEU</name>
<accession>A0A7W7VDM3</accession>
<dbReference type="PANTHER" id="PTHR31299:SF0">
    <property type="entry name" value="ESTERASE, PUTATIVE (AFU_ORTHOLOGUE AFUA_1G05850)-RELATED"/>
    <property type="match status" value="1"/>
</dbReference>
<comment type="caution">
    <text evidence="1">The sequence shown here is derived from an EMBL/GenBank/DDBJ whole genome shotgun (WGS) entry which is preliminary data.</text>
</comment>
<protein>
    <submittedName>
        <fullName evidence="1">Erythromycin esterase-like protein</fullName>
    </submittedName>
</protein>
<evidence type="ECO:0000313" key="2">
    <source>
        <dbReference type="Proteomes" id="UP000520767"/>
    </source>
</evidence>
<dbReference type="SUPFAM" id="SSF159501">
    <property type="entry name" value="EreA/ChaN-like"/>
    <property type="match status" value="1"/>
</dbReference>
<proteinExistence type="predicted"/>
<evidence type="ECO:0000313" key="1">
    <source>
        <dbReference type="EMBL" id="MBB4906331.1"/>
    </source>
</evidence>
<organism evidence="1 2">
    <name type="scientific">Actinophytocola algeriensis</name>
    <dbReference type="NCBI Taxonomy" id="1768010"/>
    <lineage>
        <taxon>Bacteria</taxon>
        <taxon>Bacillati</taxon>
        <taxon>Actinomycetota</taxon>
        <taxon>Actinomycetes</taxon>
        <taxon>Pseudonocardiales</taxon>
        <taxon>Pseudonocardiaceae</taxon>
    </lineage>
</organism>
<dbReference type="PANTHER" id="PTHR31299">
    <property type="entry name" value="ESTERASE, PUTATIVE (AFU_ORTHOLOGUE AFUA_1G05850)-RELATED"/>
    <property type="match status" value="1"/>
</dbReference>
<dbReference type="CDD" id="cd14728">
    <property type="entry name" value="Ere-like"/>
    <property type="match status" value="1"/>
</dbReference>
<dbReference type="AlphaFoldDB" id="A0A7W7VDM3"/>
<reference evidence="1 2" key="1">
    <citation type="submission" date="2020-08" db="EMBL/GenBank/DDBJ databases">
        <title>Genomic Encyclopedia of Type Strains, Phase III (KMG-III): the genomes of soil and plant-associated and newly described type strains.</title>
        <authorList>
            <person name="Whitman W."/>
        </authorList>
    </citation>
    <scope>NUCLEOTIDE SEQUENCE [LARGE SCALE GENOMIC DNA]</scope>
    <source>
        <strain evidence="1 2">CECT 8960</strain>
    </source>
</reference>
<dbReference type="EMBL" id="JACHJQ010000003">
    <property type="protein sequence ID" value="MBB4906331.1"/>
    <property type="molecule type" value="Genomic_DNA"/>
</dbReference>
<gene>
    <name evidence="1" type="ORF">FHR82_002551</name>
</gene>
<dbReference type="RefSeq" id="WP_311771037.1">
    <property type="nucleotide sequence ID" value="NZ_JACHJQ010000003.1"/>
</dbReference>
<dbReference type="InterPro" id="IPR007815">
    <property type="entry name" value="Emycin_Estase"/>
</dbReference>
<dbReference type="Proteomes" id="UP000520767">
    <property type="component" value="Unassembled WGS sequence"/>
</dbReference>
<dbReference type="Gene3D" id="3.30.1870.10">
    <property type="entry name" value="EreA-like, domain 2"/>
    <property type="match status" value="1"/>
</dbReference>
<sequence length="297" mass="32709">MSELVTPSCDLLAYGDPTHAGPVIGLARNELFAQLAEHGFRSIALETDRVAALTVNDFVQEGSGTLDTVMRAGFSHGFGDLDHNRQLVAWLREYNARRPPEERLSFHGFDAAMETMSVPSPRRYLEHARDYLGLDVDLACDDETWSRTEAVLDATKSPGATPEADRLRVLGDDLLVALHARAPELIAATSRADWFRAKTHLTAGLGLLRYHKQSAERVDESTRVSRLSGVRDVLMAENLLDIRLAESGRGATFVHAATAHLHLARSRWQAGDLECVWYGAGSIVSALAGERYRFTDA</sequence>
<keyword evidence="2" id="KW-1185">Reference proteome</keyword>
<dbReference type="InterPro" id="IPR052036">
    <property type="entry name" value="Hydrolase/PRTase-associated"/>
</dbReference>
<dbReference type="Pfam" id="PF05139">
    <property type="entry name" value="Erythro_esteras"/>
    <property type="match status" value="1"/>
</dbReference>